<dbReference type="InterPro" id="IPR036397">
    <property type="entry name" value="RNaseH_sf"/>
</dbReference>
<feature type="region of interest" description="Disordered" evidence="2">
    <location>
        <begin position="490"/>
        <end position="514"/>
    </location>
</feature>
<dbReference type="PROSITE" id="PS50994">
    <property type="entry name" value="INTEGRASE"/>
    <property type="match status" value="1"/>
</dbReference>
<sequence>MTRKRTQMSKIRDILRLRFNAGLSLRDVSKCCAVGPATISEILSRFAASELSWPLPLPPDCSDTDLENAIYKGKSVSRAKRQPDFVEMHQELKRKGMTKLLLWQEYRENDPATAYGYTQFCEHYRSWRKTQKRSMRQSHLAGDKLFIDYCGPTVPILNPDTGEVRYNAQIFVATLGASNYTYVEAGRSQQLEDWIMAHVRAFEFFGGVPQLLVPDNLRSAVTKANRYAPVLNENYARMARHYNTGIMPARPYKPKDKSKAENAVLIVERWILMRLRHEHFYTLSSLNQRIRELLIDLNHRQQRVHPGSRHELYIRLDKPALMPLPAYGYEYIDSKQARVGPDYHVLYAKHAYSVPHNLVGQTVTLEATAQIICLYYQGNVVAQHPRKHQPGGFSTIREHMPDAHVKQRWSAERLLSWGESIGSGSRAVIASQLQRRQHPEQAIKSCLAILNLASKYGQERLEAACQKALLLEQPHRKVILNLLINNKEQPLSSTDTDEQSTVSHHNIRGQHYYQ</sequence>
<evidence type="ECO:0000259" key="3">
    <source>
        <dbReference type="PROSITE" id="PS50532"/>
    </source>
</evidence>
<evidence type="ECO:0000256" key="2">
    <source>
        <dbReference type="SAM" id="MobiDB-lite"/>
    </source>
</evidence>
<dbReference type="Gene3D" id="3.30.420.10">
    <property type="entry name" value="Ribonuclease H-like superfamily/Ribonuclease H"/>
    <property type="match status" value="1"/>
</dbReference>
<evidence type="ECO:0008006" key="7">
    <source>
        <dbReference type="Google" id="ProtNLM"/>
    </source>
</evidence>
<dbReference type="Pfam" id="PF22483">
    <property type="entry name" value="Mu-transpos_C_2"/>
    <property type="match status" value="1"/>
</dbReference>
<proteinExistence type="inferred from homology"/>
<evidence type="ECO:0000313" key="6">
    <source>
        <dbReference type="Proteomes" id="UP000481517"/>
    </source>
</evidence>
<evidence type="ECO:0000256" key="1">
    <source>
        <dbReference type="ARBA" id="ARBA00009277"/>
    </source>
</evidence>
<dbReference type="Proteomes" id="UP000481517">
    <property type="component" value="Unassembled WGS sequence"/>
</dbReference>
<evidence type="ECO:0000259" key="4">
    <source>
        <dbReference type="PROSITE" id="PS50994"/>
    </source>
</evidence>
<gene>
    <name evidence="5" type="ORF">PSI9734_02062</name>
</gene>
<dbReference type="AlphaFoldDB" id="A0A6S6WSG0"/>
<feature type="compositionally biased region" description="Polar residues" evidence="2">
    <location>
        <begin position="490"/>
        <end position="504"/>
    </location>
</feature>
<dbReference type="GO" id="GO:0003676">
    <property type="term" value="F:nucleic acid binding"/>
    <property type="evidence" value="ECO:0007669"/>
    <property type="project" value="InterPro"/>
</dbReference>
<dbReference type="EMBL" id="CADCXY010000006">
    <property type="protein sequence ID" value="CAB0151694.1"/>
    <property type="molecule type" value="Genomic_DNA"/>
</dbReference>
<comment type="similarity">
    <text evidence="1">Belongs to the transposase IS21/IS408/IS1162 family.</text>
</comment>
<organism evidence="5 6">
    <name type="scientific">Pseudidiomarina piscicola</name>
    <dbReference type="NCBI Taxonomy" id="2614830"/>
    <lineage>
        <taxon>Bacteria</taxon>
        <taxon>Pseudomonadati</taxon>
        <taxon>Pseudomonadota</taxon>
        <taxon>Gammaproteobacteria</taxon>
        <taxon>Alteromonadales</taxon>
        <taxon>Idiomarinaceae</taxon>
        <taxon>Pseudidiomarina</taxon>
    </lineage>
</organism>
<accession>A0A6S6WSG0</accession>
<dbReference type="InterPro" id="IPR054353">
    <property type="entry name" value="IstA-like_C"/>
</dbReference>
<feature type="domain" description="HTH IS408-type" evidence="3">
    <location>
        <begin position="11"/>
        <end position="92"/>
    </location>
</feature>
<dbReference type="InterPro" id="IPR017895">
    <property type="entry name" value="HTH_IS408/IS1162_type"/>
</dbReference>
<dbReference type="GO" id="GO:0015074">
    <property type="term" value="P:DNA integration"/>
    <property type="evidence" value="ECO:0007669"/>
    <property type="project" value="InterPro"/>
</dbReference>
<keyword evidence="6" id="KW-1185">Reference proteome</keyword>
<reference evidence="5 6" key="1">
    <citation type="submission" date="2020-02" db="EMBL/GenBank/DDBJ databases">
        <authorList>
            <person name="Rodrigo-Torres L."/>
            <person name="Arahal R. D."/>
            <person name="Lucena T."/>
        </authorList>
    </citation>
    <scope>NUCLEOTIDE SEQUENCE [LARGE SCALE GENOMIC DNA]</scope>
    <source>
        <strain evidence="5 6">CECT 9734</strain>
    </source>
</reference>
<dbReference type="SUPFAM" id="SSF53098">
    <property type="entry name" value="Ribonuclease H-like"/>
    <property type="match status" value="1"/>
</dbReference>
<name>A0A6S6WSG0_9GAMM</name>
<dbReference type="NCBIfam" id="NF033546">
    <property type="entry name" value="transpos_IS21"/>
    <property type="match status" value="1"/>
</dbReference>
<protein>
    <recommendedName>
        <fullName evidence="7">Integrase catalytic domain-containing protein</fullName>
    </recommendedName>
</protein>
<evidence type="ECO:0000313" key="5">
    <source>
        <dbReference type="EMBL" id="CAB0151694.1"/>
    </source>
</evidence>
<dbReference type="InterPro" id="IPR012337">
    <property type="entry name" value="RNaseH-like_sf"/>
</dbReference>
<dbReference type="PANTHER" id="PTHR35004:SF8">
    <property type="entry name" value="TRANSPOSASE RV3428C-RELATED"/>
    <property type="match status" value="1"/>
</dbReference>
<dbReference type="PANTHER" id="PTHR35004">
    <property type="entry name" value="TRANSPOSASE RV3428C-RELATED"/>
    <property type="match status" value="1"/>
</dbReference>
<dbReference type="InterPro" id="IPR001584">
    <property type="entry name" value="Integrase_cat-core"/>
</dbReference>
<dbReference type="RefSeq" id="WP_173921062.1">
    <property type="nucleotide sequence ID" value="NZ_CADCXY010000006.1"/>
</dbReference>
<feature type="domain" description="Integrase catalytic" evidence="4">
    <location>
        <begin position="133"/>
        <end position="331"/>
    </location>
</feature>
<dbReference type="PROSITE" id="PS50532">
    <property type="entry name" value="HTH_IS408"/>
    <property type="match status" value="1"/>
</dbReference>